<name>A0A9X2JJ37_9BACT</name>
<evidence type="ECO:0000256" key="5">
    <source>
        <dbReference type="ARBA" id="ARBA00022714"/>
    </source>
</evidence>
<dbReference type="AlphaFoldDB" id="A0A9X2JJ37"/>
<evidence type="ECO:0000256" key="1">
    <source>
        <dbReference type="ARBA" id="ARBA00001924"/>
    </source>
</evidence>
<dbReference type="RefSeq" id="WP_252854460.1">
    <property type="nucleotide sequence ID" value="NZ_JAMXLR010000072.1"/>
</dbReference>
<feature type="domain" description="Aldehyde oxidase/xanthine dehydrogenase a/b hammerhead" evidence="13">
    <location>
        <begin position="18"/>
        <end position="126"/>
    </location>
</feature>
<organism evidence="14 15">
    <name type="scientific">Aeoliella straminimaris</name>
    <dbReference type="NCBI Taxonomy" id="2954799"/>
    <lineage>
        <taxon>Bacteria</taxon>
        <taxon>Pseudomonadati</taxon>
        <taxon>Planctomycetota</taxon>
        <taxon>Planctomycetia</taxon>
        <taxon>Pirellulales</taxon>
        <taxon>Lacipirellulaceae</taxon>
        <taxon>Aeoliella</taxon>
    </lineage>
</organism>
<evidence type="ECO:0000256" key="12">
    <source>
        <dbReference type="SAM" id="MobiDB-lite"/>
    </source>
</evidence>
<dbReference type="NCBIfam" id="TIGR02965">
    <property type="entry name" value="xanthine_xdhB"/>
    <property type="match status" value="1"/>
</dbReference>
<dbReference type="Gene3D" id="3.90.1170.50">
    <property type="entry name" value="Aldehyde oxidase/xanthine dehydrogenase, a/b hammerhead"/>
    <property type="match status" value="1"/>
</dbReference>
<evidence type="ECO:0000256" key="3">
    <source>
        <dbReference type="ARBA" id="ARBA00006849"/>
    </source>
</evidence>
<dbReference type="GO" id="GO:0004854">
    <property type="term" value="F:xanthine dehydrogenase activity"/>
    <property type="evidence" value="ECO:0007669"/>
    <property type="project" value="UniProtKB-EC"/>
</dbReference>
<feature type="compositionally biased region" description="Low complexity" evidence="12">
    <location>
        <begin position="798"/>
        <end position="809"/>
    </location>
</feature>
<dbReference type="InterPro" id="IPR036856">
    <property type="entry name" value="Ald_Oxase/Xan_DH_a/b_sf"/>
</dbReference>
<keyword evidence="7 14" id="KW-0560">Oxidoreductase</keyword>
<dbReference type="GO" id="GO:0005506">
    <property type="term" value="F:iron ion binding"/>
    <property type="evidence" value="ECO:0007669"/>
    <property type="project" value="InterPro"/>
</dbReference>
<dbReference type="PANTHER" id="PTHR11908">
    <property type="entry name" value="XANTHINE DEHYDROGENASE"/>
    <property type="match status" value="1"/>
</dbReference>
<dbReference type="FunFam" id="3.30.365.10:FF:000002">
    <property type="entry name" value="Xanthine dehydrogenase oxidase"/>
    <property type="match status" value="1"/>
</dbReference>
<dbReference type="Gene3D" id="3.30.365.10">
    <property type="entry name" value="Aldehyde oxidase/xanthine dehydrogenase, molybdopterin binding domain"/>
    <property type="match status" value="4"/>
</dbReference>
<evidence type="ECO:0000259" key="13">
    <source>
        <dbReference type="SMART" id="SM01008"/>
    </source>
</evidence>
<evidence type="ECO:0000313" key="14">
    <source>
        <dbReference type="EMBL" id="MCO6046348.1"/>
    </source>
</evidence>
<evidence type="ECO:0000256" key="6">
    <source>
        <dbReference type="ARBA" id="ARBA00022723"/>
    </source>
</evidence>
<proteinExistence type="inferred from homology"/>
<dbReference type="FunFam" id="3.30.365.10:FF:000001">
    <property type="entry name" value="Xanthine dehydrogenase oxidase"/>
    <property type="match status" value="1"/>
</dbReference>
<dbReference type="EMBL" id="JAMXLR010000072">
    <property type="protein sequence ID" value="MCO6046348.1"/>
    <property type="molecule type" value="Genomic_DNA"/>
</dbReference>
<accession>A0A9X2JJ37</accession>
<dbReference type="InterPro" id="IPR016208">
    <property type="entry name" value="Ald_Oxase/xanthine_DH-like"/>
</dbReference>
<evidence type="ECO:0000256" key="10">
    <source>
        <dbReference type="ARBA" id="ARBA00034078"/>
    </source>
</evidence>
<gene>
    <name evidence="14" type="primary">xdhB</name>
    <name evidence="14" type="ORF">NG895_20810</name>
</gene>
<dbReference type="SMART" id="SM01008">
    <property type="entry name" value="Ald_Xan_dh_C"/>
    <property type="match status" value="1"/>
</dbReference>
<dbReference type="InterPro" id="IPR014309">
    <property type="entry name" value="Xanthine_DH_Mopterin-bd_su"/>
</dbReference>
<comment type="cofactor">
    <cofactor evidence="2">
        <name>FAD</name>
        <dbReference type="ChEBI" id="CHEBI:57692"/>
    </cofactor>
</comment>
<evidence type="ECO:0000256" key="7">
    <source>
        <dbReference type="ARBA" id="ARBA00023002"/>
    </source>
</evidence>
<evidence type="ECO:0000313" key="15">
    <source>
        <dbReference type="Proteomes" id="UP001155241"/>
    </source>
</evidence>
<evidence type="ECO:0000256" key="9">
    <source>
        <dbReference type="ARBA" id="ARBA00023014"/>
    </source>
</evidence>
<dbReference type="EC" id="1.17.1.4" evidence="14"/>
<dbReference type="InterPro" id="IPR037165">
    <property type="entry name" value="AldOxase/xan_DH_Mopterin-bd_sf"/>
</dbReference>
<keyword evidence="4" id="KW-0500">Molybdenum</keyword>
<comment type="cofactor">
    <cofactor evidence="11">
        <name>Mo-molybdopterin cytosine dinucleotide</name>
        <dbReference type="ChEBI" id="CHEBI:71308"/>
    </cofactor>
</comment>
<dbReference type="InterPro" id="IPR046867">
    <property type="entry name" value="AldOxase/xan_DH_MoCoBD2"/>
</dbReference>
<keyword evidence="15" id="KW-1185">Reference proteome</keyword>
<dbReference type="InterPro" id="IPR000674">
    <property type="entry name" value="Ald_Oxase/Xan_DH_a/b"/>
</dbReference>
<protein>
    <submittedName>
        <fullName evidence="14">Xanthine dehydrogenase molybdopterin binding subunit</fullName>
        <ecNumber evidence="14">1.17.1.4</ecNumber>
    </submittedName>
</protein>
<dbReference type="SUPFAM" id="SSF56003">
    <property type="entry name" value="Molybdenum cofactor-binding domain"/>
    <property type="match status" value="1"/>
</dbReference>
<evidence type="ECO:0000256" key="2">
    <source>
        <dbReference type="ARBA" id="ARBA00001974"/>
    </source>
</evidence>
<dbReference type="GO" id="GO:0030151">
    <property type="term" value="F:molybdenum ion binding"/>
    <property type="evidence" value="ECO:0007669"/>
    <property type="project" value="InterPro"/>
</dbReference>
<keyword evidence="8" id="KW-0408">Iron</keyword>
<comment type="similarity">
    <text evidence="3">Belongs to the xanthine dehydrogenase family.</text>
</comment>
<dbReference type="Pfam" id="PF20256">
    <property type="entry name" value="MoCoBD_2"/>
    <property type="match status" value="1"/>
</dbReference>
<comment type="caution">
    <text evidence="14">The sequence shown here is derived from an EMBL/GenBank/DDBJ whole genome shotgun (WGS) entry which is preliminary data.</text>
</comment>
<dbReference type="SUPFAM" id="SSF54665">
    <property type="entry name" value="CO dehydrogenase molybdoprotein N-domain-like"/>
    <property type="match status" value="1"/>
</dbReference>
<sequence>MPEVGNAIPHESAAGHVTGTAAYLDDLPRRERELCVVFVGSPVAAGRLKQIKGLDAAKATPGVRCVLTHKDLRGPNNFGPILSDEPFLVEDELSYIGQPVVVIGADTSEAAVEARGLIELVCREAKPILTIDEAIARESFIGPHRHMFSPGSEDDQLFQAAFDKAPHTIAGRFRSNGQEQFYFETQAALAEPCEEGAVRVISSTQNPTETQVVVAEALGLGMHQVVCECPRMGGGFGGKETQSALTAVMVSMVATTTGRPARLVLSRAVDMAITGKRHQYQCDYRIGFDAAGRILAAEFAFHSNGGAFADLSTAVLERTMLHADNAYSIPVMRVTGQVCRTNLPPNTAFRGFGGPQGIAAIENGIEQVAAQLGIDPLTVRKANLYQDGVAGRQQTHYGQIVRDHVLDEIFEQLAESSQYERRRGDIEKFNASSATQAKGIALSPVKFGISFTTKFLNQANALVNVYTDGTVQVSTGGTEMGQGLNTKLKQIVADEFGLSVDRVRLMTTSTEKNNNTSPTAASAGADLNGAAAVNACKKIKRRIREYAATLLANVEKGFVASPEHIRIEGGMVFDDRDLDPRARLEFGEFCGIARRDRIDLGARGFFATPGVDYNRETGRGNPFFYYTTGAAVAEVTIDRLTGELVFDRADLLMDVGKMINPGIDRGQVIGGFMQGVGWVTNEELLFDDSGRLLSTGPTTYKIPNITDLPGTFHVDFIANTKHVKNVRLSKAVGEPPLMLGLAVWLAARDAVAAVAGGKPFELALPATGEELLMTLTKLSVPSEPRGTKPSVNGAPTNGAGASKSAARRR</sequence>
<evidence type="ECO:0000256" key="8">
    <source>
        <dbReference type="ARBA" id="ARBA00023004"/>
    </source>
</evidence>
<feature type="region of interest" description="Disordered" evidence="12">
    <location>
        <begin position="778"/>
        <end position="809"/>
    </location>
</feature>
<keyword evidence="6" id="KW-0479">Metal-binding</keyword>
<dbReference type="PANTHER" id="PTHR11908:SF132">
    <property type="entry name" value="ALDEHYDE OXIDASE 1-RELATED"/>
    <property type="match status" value="1"/>
</dbReference>
<dbReference type="Proteomes" id="UP001155241">
    <property type="component" value="Unassembled WGS sequence"/>
</dbReference>
<evidence type="ECO:0000256" key="11">
    <source>
        <dbReference type="ARBA" id="ARBA00053029"/>
    </source>
</evidence>
<comment type="cofactor">
    <cofactor evidence="10">
        <name>[2Fe-2S] cluster</name>
        <dbReference type="ChEBI" id="CHEBI:190135"/>
    </cofactor>
</comment>
<reference evidence="14" key="1">
    <citation type="submission" date="2022-06" db="EMBL/GenBank/DDBJ databases">
        <title>Aeoliella straminimaris, a novel planctomycete from sediments.</title>
        <authorList>
            <person name="Vitorino I.R."/>
            <person name="Lage O.M."/>
        </authorList>
    </citation>
    <scope>NUCLEOTIDE SEQUENCE</scope>
    <source>
        <strain evidence="14">ICT_H6.2</strain>
    </source>
</reference>
<keyword evidence="9" id="KW-0411">Iron-sulfur</keyword>
<evidence type="ECO:0000256" key="4">
    <source>
        <dbReference type="ARBA" id="ARBA00022505"/>
    </source>
</evidence>
<keyword evidence="5" id="KW-0001">2Fe-2S</keyword>
<dbReference type="Pfam" id="PF02738">
    <property type="entry name" value="MoCoBD_1"/>
    <property type="match status" value="1"/>
</dbReference>
<dbReference type="GO" id="GO:0051537">
    <property type="term" value="F:2 iron, 2 sulfur cluster binding"/>
    <property type="evidence" value="ECO:0007669"/>
    <property type="project" value="UniProtKB-KW"/>
</dbReference>
<dbReference type="Pfam" id="PF01315">
    <property type="entry name" value="Ald_Xan_dh_C"/>
    <property type="match status" value="1"/>
</dbReference>
<dbReference type="InterPro" id="IPR008274">
    <property type="entry name" value="AldOxase/xan_DH_MoCoBD1"/>
</dbReference>
<comment type="cofactor">
    <cofactor evidence="1">
        <name>Mo-molybdopterin</name>
        <dbReference type="ChEBI" id="CHEBI:71302"/>
    </cofactor>
</comment>